<protein>
    <submittedName>
        <fullName evidence="1">Uncharacterized protein</fullName>
    </submittedName>
</protein>
<dbReference type="Proteomes" id="UP000019376">
    <property type="component" value="Unassembled WGS sequence"/>
</dbReference>
<dbReference type="HOGENOM" id="CLU_3125568_0_0_1"/>
<organism evidence="1 2">
    <name type="scientific">Penicillium oxalicum (strain 114-2 / CGMCC 5302)</name>
    <name type="common">Penicillium decumbens</name>
    <dbReference type="NCBI Taxonomy" id="933388"/>
    <lineage>
        <taxon>Eukaryota</taxon>
        <taxon>Fungi</taxon>
        <taxon>Dikarya</taxon>
        <taxon>Ascomycota</taxon>
        <taxon>Pezizomycotina</taxon>
        <taxon>Eurotiomycetes</taxon>
        <taxon>Eurotiomycetidae</taxon>
        <taxon>Eurotiales</taxon>
        <taxon>Aspergillaceae</taxon>
        <taxon>Penicillium</taxon>
    </lineage>
</organism>
<name>S7ZSR4_PENO1</name>
<sequence>MYNIILNGAAIATAELNSSASSTLPVPVDAEAWPLKMEDGSSDHLELLEH</sequence>
<dbReference type="AlphaFoldDB" id="S7ZSR4"/>
<proteinExistence type="predicted"/>
<dbReference type="EMBL" id="KB644414">
    <property type="protein sequence ID" value="EPS31751.1"/>
    <property type="molecule type" value="Genomic_DNA"/>
</dbReference>
<evidence type="ECO:0000313" key="1">
    <source>
        <dbReference type="EMBL" id="EPS31751.1"/>
    </source>
</evidence>
<reference evidence="1 2" key="1">
    <citation type="journal article" date="2013" name="PLoS ONE">
        <title>Genomic and secretomic analyses reveal unique features of the lignocellulolytic enzyme system of Penicillium decumbens.</title>
        <authorList>
            <person name="Liu G."/>
            <person name="Zhang L."/>
            <person name="Wei X."/>
            <person name="Zou G."/>
            <person name="Qin Y."/>
            <person name="Ma L."/>
            <person name="Li J."/>
            <person name="Zheng H."/>
            <person name="Wang S."/>
            <person name="Wang C."/>
            <person name="Xun L."/>
            <person name="Zhao G.-P."/>
            <person name="Zhou Z."/>
            <person name="Qu Y."/>
        </authorList>
    </citation>
    <scope>NUCLEOTIDE SEQUENCE [LARGE SCALE GENOMIC DNA]</scope>
    <source>
        <strain evidence="2">114-2 / CGMCC 5302</strain>
    </source>
</reference>
<accession>S7ZSR4</accession>
<gene>
    <name evidence="1" type="ORF">PDE_06708</name>
</gene>
<keyword evidence="2" id="KW-1185">Reference proteome</keyword>
<evidence type="ECO:0000313" key="2">
    <source>
        <dbReference type="Proteomes" id="UP000019376"/>
    </source>
</evidence>